<evidence type="ECO:0000256" key="2">
    <source>
        <dbReference type="RuleBase" id="RU364082"/>
    </source>
</evidence>
<dbReference type="UniPathway" id="UPA00124"/>
<evidence type="ECO:0000256" key="1">
    <source>
        <dbReference type="ARBA" id="ARBA00010944"/>
    </source>
</evidence>
<dbReference type="STRING" id="1637975.AN957_24030"/>
<dbReference type="RefSeq" id="WP_056686542.1">
    <property type="nucleotide sequence ID" value="NZ_LJIX01000006.1"/>
</dbReference>
<dbReference type="PATRIC" id="fig|1637975.4.peg.4841"/>
<dbReference type="Pfam" id="PF04321">
    <property type="entry name" value="RmlD_sub_bind"/>
    <property type="match status" value="1"/>
</dbReference>
<dbReference type="PANTHER" id="PTHR10491">
    <property type="entry name" value="DTDP-4-DEHYDRORHAMNOSE REDUCTASE"/>
    <property type="match status" value="1"/>
</dbReference>
<organism evidence="4 5">
    <name type="scientific">Cytobacillus solani</name>
    <dbReference type="NCBI Taxonomy" id="1637975"/>
    <lineage>
        <taxon>Bacteria</taxon>
        <taxon>Bacillati</taxon>
        <taxon>Bacillota</taxon>
        <taxon>Bacilli</taxon>
        <taxon>Bacillales</taxon>
        <taxon>Bacillaceae</taxon>
        <taxon>Cytobacillus</taxon>
    </lineage>
</organism>
<accession>A0A0Q3VJ59</accession>
<proteinExistence type="inferred from homology"/>
<dbReference type="Gene3D" id="3.90.25.10">
    <property type="entry name" value="UDP-galactose 4-epimerase, domain 1"/>
    <property type="match status" value="1"/>
</dbReference>
<dbReference type="InterPro" id="IPR029903">
    <property type="entry name" value="RmlD-like-bd"/>
</dbReference>
<keyword evidence="2" id="KW-0521">NADP</keyword>
<dbReference type="NCBIfam" id="TIGR01214">
    <property type="entry name" value="rmlD"/>
    <property type="match status" value="1"/>
</dbReference>
<evidence type="ECO:0000313" key="4">
    <source>
        <dbReference type="EMBL" id="KQL21323.1"/>
    </source>
</evidence>
<comment type="pathway">
    <text evidence="2">Carbohydrate biosynthesis; dTDP-L-rhamnose biosynthesis.</text>
</comment>
<dbReference type="PANTHER" id="PTHR10491:SF4">
    <property type="entry name" value="METHIONINE ADENOSYLTRANSFERASE 2 SUBUNIT BETA"/>
    <property type="match status" value="1"/>
</dbReference>
<protein>
    <recommendedName>
        <fullName evidence="2">dTDP-4-dehydrorhamnose reductase</fullName>
        <ecNumber evidence="2">1.1.1.133</ecNumber>
    </recommendedName>
</protein>
<comment type="caution">
    <text evidence="4">The sequence shown here is derived from an EMBL/GenBank/DDBJ whole genome shotgun (WGS) entry which is preliminary data.</text>
</comment>
<dbReference type="InterPro" id="IPR005913">
    <property type="entry name" value="dTDP_dehydrorham_reduct"/>
</dbReference>
<reference evidence="4 5" key="1">
    <citation type="submission" date="2015-09" db="EMBL/GenBank/DDBJ databases">
        <title>Genome sequencing project for genomic taxonomy and phylogenomics of Bacillus-like bacteria.</title>
        <authorList>
            <person name="Liu B."/>
            <person name="Wang J."/>
            <person name="Zhu Y."/>
            <person name="Liu G."/>
            <person name="Chen Q."/>
            <person name="Chen Z."/>
            <person name="Lan J."/>
            <person name="Che J."/>
            <person name="Ge C."/>
            <person name="Shi H."/>
            <person name="Pan Z."/>
            <person name="Liu X."/>
        </authorList>
    </citation>
    <scope>NUCLEOTIDE SEQUENCE [LARGE SCALE GENOMIC DNA]</scope>
    <source>
        <strain evidence="4 5">FJAT-18043</strain>
    </source>
</reference>
<keyword evidence="2" id="KW-0560">Oxidoreductase</keyword>
<dbReference type="GO" id="GO:0008831">
    <property type="term" value="F:dTDP-4-dehydrorhamnose reductase activity"/>
    <property type="evidence" value="ECO:0007669"/>
    <property type="project" value="UniProtKB-EC"/>
</dbReference>
<dbReference type="InterPro" id="IPR036291">
    <property type="entry name" value="NAD(P)-bd_dom_sf"/>
</dbReference>
<dbReference type="Gene3D" id="3.40.50.720">
    <property type="entry name" value="NAD(P)-binding Rossmann-like Domain"/>
    <property type="match status" value="1"/>
</dbReference>
<dbReference type="GO" id="GO:0005829">
    <property type="term" value="C:cytosol"/>
    <property type="evidence" value="ECO:0007669"/>
    <property type="project" value="TreeGrafter"/>
</dbReference>
<feature type="domain" description="RmlD-like substrate binding" evidence="3">
    <location>
        <begin position="5"/>
        <end position="279"/>
    </location>
</feature>
<dbReference type="EMBL" id="LJIX01000006">
    <property type="protein sequence ID" value="KQL21323.1"/>
    <property type="molecule type" value="Genomic_DNA"/>
</dbReference>
<comment type="function">
    <text evidence="2">Catalyzes the reduction of dTDP-6-deoxy-L-lyxo-4-hexulose to yield dTDP-L-rhamnose.</text>
</comment>
<gene>
    <name evidence="4" type="ORF">AN957_24030</name>
</gene>
<name>A0A0Q3VJ59_9BACI</name>
<dbReference type="Proteomes" id="UP000050996">
    <property type="component" value="Unassembled WGS sequence"/>
</dbReference>
<keyword evidence="5" id="KW-1185">Reference proteome</keyword>
<dbReference type="AlphaFoldDB" id="A0A0Q3VJ59"/>
<dbReference type="EC" id="1.1.1.133" evidence="2"/>
<dbReference type="CDD" id="cd05254">
    <property type="entry name" value="dTDP_HR_like_SDR_e"/>
    <property type="match status" value="1"/>
</dbReference>
<comment type="similarity">
    <text evidence="1 2">Belongs to the dTDP-4-dehydrorhamnose reductase family.</text>
</comment>
<evidence type="ECO:0000313" key="5">
    <source>
        <dbReference type="Proteomes" id="UP000050996"/>
    </source>
</evidence>
<evidence type="ECO:0000259" key="3">
    <source>
        <dbReference type="Pfam" id="PF04321"/>
    </source>
</evidence>
<sequence>MSKGKVLITGGTGQLGSDIGELLLKQRYQVYSLSKKELDVSNYEQVEKTINEIKPDVVIHSAAYTKVDLAEDNQDTAYLVNAIGTRNIAIACEVIQAKLVYISTDYVFDGNKQGRYNEFDIPTPINVYGSSKLAGENMVKDFHSQYFIVRTSWLYGQNGNNFVKTMLNLAENGRQINVVNDQSGSPTWTVDVAIKVSELIKTKLYGVYHVTNSGECTWFEFASKIFELAQKRVDLVPIGSEEFVQKANRPKNSVLDHMGLRLNNFSEMRHWGDALEDYFLKTSQKTTDEDIRCEL</sequence>
<dbReference type="SUPFAM" id="SSF51735">
    <property type="entry name" value="NAD(P)-binding Rossmann-fold domains"/>
    <property type="match status" value="1"/>
</dbReference>
<dbReference type="GO" id="GO:0019305">
    <property type="term" value="P:dTDP-rhamnose biosynthetic process"/>
    <property type="evidence" value="ECO:0007669"/>
    <property type="project" value="UniProtKB-UniPathway"/>
</dbReference>
<dbReference type="FunFam" id="3.40.50.720:FF:000159">
    <property type="entry name" value="dTDP-4-dehydrorhamnose reductase"/>
    <property type="match status" value="1"/>
</dbReference>